<evidence type="ECO:0000256" key="6">
    <source>
        <dbReference type="ARBA" id="ARBA00022781"/>
    </source>
</evidence>
<protein>
    <recommendedName>
        <fullName evidence="15">ATP synthase subunit b</fullName>
    </recommendedName>
    <alternativeName>
        <fullName evidence="15">ATP synthase F(0) sector subunit b</fullName>
    </alternativeName>
    <alternativeName>
        <fullName evidence="15">ATPase subunit I</fullName>
    </alternativeName>
    <alternativeName>
        <fullName evidence="15">F-type ATPase subunit b</fullName>
        <shortName evidence="15">F-ATPase subunit b</shortName>
    </alternativeName>
</protein>
<dbReference type="PANTHER" id="PTHR33445">
    <property type="entry name" value="ATP SYNTHASE SUBUNIT B', CHLOROPLASTIC"/>
    <property type="match status" value="1"/>
</dbReference>
<evidence type="ECO:0000256" key="14">
    <source>
        <dbReference type="ARBA" id="ARBA00037847"/>
    </source>
</evidence>
<evidence type="ECO:0000256" key="12">
    <source>
        <dbReference type="ARBA" id="ARBA00025614"/>
    </source>
</evidence>
<dbReference type="RefSeq" id="WP_068480206.1">
    <property type="nucleotide sequence ID" value="NZ_CP018760.1"/>
</dbReference>
<evidence type="ECO:0000256" key="8">
    <source>
        <dbReference type="ARBA" id="ARBA00023065"/>
    </source>
</evidence>
<keyword evidence="3 15" id="KW-1003">Cell membrane</keyword>
<evidence type="ECO:0000256" key="7">
    <source>
        <dbReference type="ARBA" id="ARBA00022989"/>
    </source>
</evidence>
<comment type="subunit">
    <text evidence="13">F-type ATPases have 2 components, F(1) - the catalytic core - and F(0) - the membrane proton channel. F(1) has five subunits: alpha(3), beta(3), gamma(1), delta(1), epsilon(1). F(0) has four main subunits: a(1), b(2) and c(10-14). The alpha and beta chains form an alternating ring which encloses part of the gamma chain. F(1) is attached to F(0) by a central stalk formed by the gamma and epsilon chains, while a peripheral stalk is formed by the delta and b chains.</text>
</comment>
<feature type="coiled-coil region" evidence="17">
    <location>
        <begin position="46"/>
        <end position="91"/>
    </location>
</feature>
<dbReference type="Pfam" id="PF00430">
    <property type="entry name" value="ATP-synt_B"/>
    <property type="match status" value="1"/>
</dbReference>
<dbReference type="OrthoDB" id="9795289at2"/>
<dbReference type="AlphaFoldDB" id="A0A1B7ZE88"/>
<keyword evidence="19" id="KW-1185">Reference proteome</keyword>
<keyword evidence="17" id="KW-0175">Coiled coil</keyword>
<comment type="caution">
    <text evidence="18">The sequence shown here is derived from an EMBL/GenBank/DDBJ whole genome shotgun (WGS) entry which is preliminary data.</text>
</comment>
<name>A0A1B7ZE88_9FLAO</name>
<comment type="subunit">
    <text evidence="15">F-type ATPases have 2 components, F(1) - the catalytic core - and F(0) - the membrane proton channel. F(1) has five subunits: alpha(3), beta(3), gamma(1), delta(1), epsilon(1). F(0) has three main subunits: a(1), b(2) and c(10-14). The alpha and beta chains form an alternating ring which encloses part of the gamma chain. F(1) is attached to F(0) by a central stalk formed by the gamma and epsilon chains, while a peripheral stalk is formed by the delta and b chains.</text>
</comment>
<evidence type="ECO:0000256" key="3">
    <source>
        <dbReference type="ARBA" id="ARBA00022475"/>
    </source>
</evidence>
<evidence type="ECO:0000256" key="9">
    <source>
        <dbReference type="ARBA" id="ARBA00023136"/>
    </source>
</evidence>
<evidence type="ECO:0000313" key="19">
    <source>
        <dbReference type="Proteomes" id="UP000092164"/>
    </source>
</evidence>
<dbReference type="PANTHER" id="PTHR33445:SF1">
    <property type="entry name" value="ATP SYNTHASE SUBUNIT B"/>
    <property type="match status" value="1"/>
</dbReference>
<evidence type="ECO:0000256" key="2">
    <source>
        <dbReference type="ARBA" id="ARBA00022448"/>
    </source>
</evidence>
<keyword evidence="4 15" id="KW-0138">CF(0)</keyword>
<dbReference type="InterPro" id="IPR005864">
    <property type="entry name" value="ATP_synth_F0_bsu_bac"/>
</dbReference>
<accession>A0A1B7ZE88</accession>
<evidence type="ECO:0000256" key="1">
    <source>
        <dbReference type="ARBA" id="ARBA00005513"/>
    </source>
</evidence>
<dbReference type="InterPro" id="IPR050059">
    <property type="entry name" value="ATP_synthase_B_chain"/>
</dbReference>
<feature type="transmembrane region" description="Helical" evidence="15">
    <location>
        <begin position="12"/>
        <end position="32"/>
    </location>
</feature>
<dbReference type="KEGG" id="mart:BTR34_08680"/>
<dbReference type="GO" id="GO:0005886">
    <property type="term" value="C:plasma membrane"/>
    <property type="evidence" value="ECO:0007669"/>
    <property type="project" value="UniProtKB-SubCell"/>
</dbReference>
<evidence type="ECO:0000256" key="11">
    <source>
        <dbReference type="ARBA" id="ARBA00025198"/>
    </source>
</evidence>
<dbReference type="STRING" id="1836467.BTR34_08680"/>
<keyword evidence="9 15" id="KW-0472">Membrane</keyword>
<keyword evidence="7 15" id="KW-1133">Transmembrane helix</keyword>
<dbReference type="CDD" id="cd06503">
    <property type="entry name" value="ATP-synt_Fo_b"/>
    <property type="match status" value="1"/>
</dbReference>
<evidence type="ECO:0000313" key="18">
    <source>
        <dbReference type="EMBL" id="OBR41870.1"/>
    </source>
</evidence>
<dbReference type="GO" id="GO:0045259">
    <property type="term" value="C:proton-transporting ATP synthase complex"/>
    <property type="evidence" value="ECO:0007669"/>
    <property type="project" value="UniProtKB-KW"/>
</dbReference>
<dbReference type="SUPFAM" id="SSF81573">
    <property type="entry name" value="F1F0 ATP synthase subunit B, membrane domain"/>
    <property type="match status" value="1"/>
</dbReference>
<keyword evidence="6 15" id="KW-0375">Hydrogen ion transport</keyword>
<evidence type="ECO:0000256" key="13">
    <source>
        <dbReference type="ARBA" id="ARBA00026054"/>
    </source>
</evidence>
<reference evidence="19" key="1">
    <citation type="submission" date="2016-06" db="EMBL/GenBank/DDBJ databases">
        <authorList>
            <person name="Zhan P."/>
        </authorList>
    </citation>
    <scope>NUCLEOTIDE SEQUENCE [LARGE SCALE GENOMIC DNA]</scope>
    <source>
        <strain evidence="19">T28</strain>
    </source>
</reference>
<proteinExistence type="inferred from homology"/>
<dbReference type="HAMAP" id="MF_01398">
    <property type="entry name" value="ATP_synth_b_bprime"/>
    <property type="match status" value="1"/>
</dbReference>
<keyword evidence="5 15" id="KW-0812">Transmembrane</keyword>
<organism evidence="18 19">
    <name type="scientific">Maribacter hydrothermalis</name>
    <dbReference type="NCBI Taxonomy" id="1836467"/>
    <lineage>
        <taxon>Bacteria</taxon>
        <taxon>Pseudomonadati</taxon>
        <taxon>Bacteroidota</taxon>
        <taxon>Flavobacteriia</taxon>
        <taxon>Flavobacteriales</taxon>
        <taxon>Flavobacteriaceae</taxon>
        <taxon>Maribacter</taxon>
    </lineage>
</organism>
<comment type="similarity">
    <text evidence="1 15 16">Belongs to the ATPase B chain family.</text>
</comment>
<dbReference type="NCBIfam" id="NF011041">
    <property type="entry name" value="PRK14471.1"/>
    <property type="match status" value="1"/>
</dbReference>
<dbReference type="InterPro" id="IPR028987">
    <property type="entry name" value="ATP_synth_B-like_membr_sf"/>
</dbReference>
<evidence type="ECO:0000256" key="5">
    <source>
        <dbReference type="ARBA" id="ARBA00022692"/>
    </source>
</evidence>
<dbReference type="EMBL" id="LZFP01000001">
    <property type="protein sequence ID" value="OBR41870.1"/>
    <property type="molecule type" value="Genomic_DNA"/>
</dbReference>
<dbReference type="InterPro" id="IPR002146">
    <property type="entry name" value="ATP_synth_b/b'su_bac/chlpt"/>
</dbReference>
<dbReference type="GO" id="GO:0012505">
    <property type="term" value="C:endomembrane system"/>
    <property type="evidence" value="ECO:0007669"/>
    <property type="project" value="UniProtKB-SubCell"/>
</dbReference>
<comment type="subcellular location">
    <subcellularLocation>
        <location evidence="15">Cell membrane</location>
        <topology evidence="15">Single-pass membrane protein</topology>
    </subcellularLocation>
    <subcellularLocation>
        <location evidence="14">Endomembrane system</location>
        <topology evidence="14">Single-pass membrane protein</topology>
    </subcellularLocation>
</comment>
<keyword evidence="10 15" id="KW-0066">ATP synthesis</keyword>
<evidence type="ECO:0000256" key="4">
    <source>
        <dbReference type="ARBA" id="ARBA00022547"/>
    </source>
</evidence>
<gene>
    <name evidence="15" type="primary">atpF</name>
    <name evidence="18" type="ORF">A9200_00325</name>
</gene>
<evidence type="ECO:0000256" key="15">
    <source>
        <dbReference type="HAMAP-Rule" id="MF_01398"/>
    </source>
</evidence>
<evidence type="ECO:0000256" key="17">
    <source>
        <dbReference type="SAM" id="Coils"/>
    </source>
</evidence>
<dbReference type="GO" id="GO:0046961">
    <property type="term" value="F:proton-transporting ATPase activity, rotational mechanism"/>
    <property type="evidence" value="ECO:0007669"/>
    <property type="project" value="TreeGrafter"/>
</dbReference>
<dbReference type="Gene3D" id="1.20.5.620">
    <property type="entry name" value="F1F0 ATP synthase subunit B, membrane domain"/>
    <property type="match status" value="1"/>
</dbReference>
<keyword evidence="8 15" id="KW-0406">Ion transport</keyword>
<keyword evidence="2 15" id="KW-0813">Transport</keyword>
<comment type="function">
    <text evidence="12">Component of the F(0) channel, it forms part of the peripheral stalk, linking F(1) to F(0). The b'-subunit is a diverged and duplicated form of b found in plants and photosynthetic bacteria.</text>
</comment>
<dbReference type="Proteomes" id="UP000092164">
    <property type="component" value="Unassembled WGS sequence"/>
</dbReference>
<evidence type="ECO:0000256" key="10">
    <source>
        <dbReference type="ARBA" id="ARBA00023310"/>
    </source>
</evidence>
<evidence type="ECO:0000256" key="16">
    <source>
        <dbReference type="RuleBase" id="RU003848"/>
    </source>
</evidence>
<comment type="function">
    <text evidence="11 15">F(1)F(0) ATP synthase produces ATP from ADP in the presence of a proton or sodium gradient. F-type ATPases consist of two structural domains, F(1) containing the extramembraneous catalytic core and F(0) containing the membrane proton channel, linked together by a central stalk and a peripheral stalk. During catalysis, ATP synthesis in the catalytic domain of F(1) is coupled via a rotary mechanism of the central stalk subunits to proton translocation.</text>
</comment>
<dbReference type="GO" id="GO:0046933">
    <property type="term" value="F:proton-transporting ATP synthase activity, rotational mechanism"/>
    <property type="evidence" value="ECO:0007669"/>
    <property type="project" value="UniProtKB-UniRule"/>
</dbReference>
<dbReference type="NCBIfam" id="TIGR01144">
    <property type="entry name" value="ATP_synt_b"/>
    <property type="match status" value="1"/>
</dbReference>
<sequence length="166" mass="18582">METLLNDFSPGLFVVQTILLLGLIFLLVKFAWKPILTSLNERESGIKDALAAAEKARTDMQNLQADNEKMLQEARSEREAMLKEAREIKEKMISDSKEQAKLEGDKMLKQAQVAIESEKKAAVADIKNQVAQLSVAIAEKVIKEELSNNDKQLKLVDSLLSDIKLN</sequence>